<gene>
    <name evidence="1" type="ORF">GARC_2734</name>
</gene>
<reference evidence="1 2" key="1">
    <citation type="journal article" date="2017" name="Antonie Van Leeuwenhoek">
        <title>Rhizobium rhizosphaerae sp. nov., a novel species isolated from rice rhizosphere.</title>
        <authorList>
            <person name="Zhao J.J."/>
            <person name="Zhang J."/>
            <person name="Zhang R.J."/>
            <person name="Zhang C.W."/>
            <person name="Yin H.Q."/>
            <person name="Zhang X.X."/>
        </authorList>
    </citation>
    <scope>NUCLEOTIDE SEQUENCE [LARGE SCALE GENOMIC DNA]</scope>
    <source>
        <strain evidence="1 2">BSs20135</strain>
    </source>
</reference>
<comment type="caution">
    <text evidence="1">The sequence shown here is derived from an EMBL/GenBank/DDBJ whole genome shotgun (WGS) entry which is preliminary data.</text>
</comment>
<dbReference type="RefSeq" id="WP_007620835.1">
    <property type="nucleotide sequence ID" value="NZ_BAEO01000037.1"/>
</dbReference>
<organism evidence="1 2">
    <name type="scientific">Paraglaciecola arctica BSs20135</name>
    <dbReference type="NCBI Taxonomy" id="493475"/>
    <lineage>
        <taxon>Bacteria</taxon>
        <taxon>Pseudomonadati</taxon>
        <taxon>Pseudomonadota</taxon>
        <taxon>Gammaproteobacteria</taxon>
        <taxon>Alteromonadales</taxon>
        <taxon>Alteromonadaceae</taxon>
        <taxon>Paraglaciecola</taxon>
    </lineage>
</organism>
<keyword evidence="2" id="KW-1185">Reference proteome</keyword>
<name>K6XGB6_9ALTE</name>
<accession>K6XGB6</accession>
<dbReference type="Proteomes" id="UP000006327">
    <property type="component" value="Unassembled WGS sequence"/>
</dbReference>
<dbReference type="EMBL" id="BAEO01000037">
    <property type="protein sequence ID" value="GAC19699.1"/>
    <property type="molecule type" value="Genomic_DNA"/>
</dbReference>
<protein>
    <submittedName>
        <fullName evidence="1">Uncharacterized protein</fullName>
    </submittedName>
</protein>
<evidence type="ECO:0000313" key="2">
    <source>
        <dbReference type="Proteomes" id="UP000006327"/>
    </source>
</evidence>
<sequence>MEINDANLTARLLRSYTIAHKEVTTQKSPAIFAQGVTMQEWQALSNSENEVQEWLVLSL</sequence>
<dbReference type="AlphaFoldDB" id="K6XGB6"/>
<evidence type="ECO:0000313" key="1">
    <source>
        <dbReference type="EMBL" id="GAC19699.1"/>
    </source>
</evidence>
<proteinExistence type="predicted"/>